<keyword evidence="2" id="KW-1185">Reference proteome</keyword>
<dbReference type="InterPro" id="IPR053842">
    <property type="entry name" value="NikA-like"/>
</dbReference>
<evidence type="ECO:0000313" key="1">
    <source>
        <dbReference type="EMBL" id="EAZ88868.1"/>
    </source>
</evidence>
<protein>
    <submittedName>
        <fullName evidence="1">Uncharacterized protein</fullName>
    </submittedName>
</protein>
<sequence length="105" mass="11971">MEFSKRREKCEIRVSASEKQKIQELATHLGLSVSAMIRQILIQKHSLISEPEVRTILSEIRNNLSIISNNLNELNSPVNPPIVVELQTDVQQLKETIAEIKKNRA</sequence>
<name>A3IXC5_9CHRO</name>
<dbReference type="RefSeq" id="WP_008278031.1">
    <property type="nucleotide sequence ID" value="NZ_AAXW01000063.1"/>
</dbReference>
<reference evidence="1 2" key="1">
    <citation type="submission" date="2007-03" db="EMBL/GenBank/DDBJ databases">
        <authorList>
            <person name="Stal L."/>
            <person name="Ferriera S."/>
            <person name="Johnson J."/>
            <person name="Kravitz S."/>
            <person name="Beeson K."/>
            <person name="Sutton G."/>
            <person name="Rogers Y.-H."/>
            <person name="Friedman R."/>
            <person name="Frazier M."/>
            <person name="Venter J.C."/>
        </authorList>
    </citation>
    <scope>NUCLEOTIDE SEQUENCE [LARGE SCALE GENOMIC DNA]</scope>
    <source>
        <strain evidence="1 2">CCY0110</strain>
    </source>
</reference>
<evidence type="ECO:0000313" key="2">
    <source>
        <dbReference type="Proteomes" id="UP000003781"/>
    </source>
</evidence>
<gene>
    <name evidence="1" type="ORF">CY0110_31280</name>
</gene>
<comment type="caution">
    <text evidence="1">The sequence shown here is derived from an EMBL/GenBank/DDBJ whole genome shotgun (WGS) entry which is preliminary data.</text>
</comment>
<proteinExistence type="predicted"/>
<dbReference type="Pfam" id="PF21983">
    <property type="entry name" value="NikA-like"/>
    <property type="match status" value="1"/>
</dbReference>
<accession>A3IXC5</accession>
<organism evidence="1 2">
    <name type="scientific">Crocosphaera chwakensis CCY0110</name>
    <dbReference type="NCBI Taxonomy" id="391612"/>
    <lineage>
        <taxon>Bacteria</taxon>
        <taxon>Bacillati</taxon>
        <taxon>Cyanobacteriota</taxon>
        <taxon>Cyanophyceae</taxon>
        <taxon>Oscillatoriophycideae</taxon>
        <taxon>Chroococcales</taxon>
        <taxon>Aphanothecaceae</taxon>
        <taxon>Crocosphaera</taxon>
        <taxon>Crocosphaera chwakensis</taxon>
    </lineage>
</organism>
<dbReference type="EMBL" id="AAXW01000063">
    <property type="protein sequence ID" value="EAZ88868.1"/>
    <property type="molecule type" value="Genomic_DNA"/>
</dbReference>
<dbReference type="Proteomes" id="UP000003781">
    <property type="component" value="Unassembled WGS sequence"/>
</dbReference>
<dbReference type="AlphaFoldDB" id="A3IXC5"/>